<accession>A0A504YL35</accession>
<protein>
    <submittedName>
        <fullName evidence="1">Uncharacterized protein</fullName>
    </submittedName>
</protein>
<organism evidence="1 2">
    <name type="scientific">Fasciola gigantica</name>
    <name type="common">Giant liver fluke</name>
    <dbReference type="NCBI Taxonomy" id="46835"/>
    <lineage>
        <taxon>Eukaryota</taxon>
        <taxon>Metazoa</taxon>
        <taxon>Spiralia</taxon>
        <taxon>Lophotrochozoa</taxon>
        <taxon>Platyhelminthes</taxon>
        <taxon>Trematoda</taxon>
        <taxon>Digenea</taxon>
        <taxon>Plagiorchiida</taxon>
        <taxon>Echinostomata</taxon>
        <taxon>Echinostomatoidea</taxon>
        <taxon>Fasciolidae</taxon>
        <taxon>Fasciola</taxon>
    </lineage>
</organism>
<dbReference type="EMBL" id="SUNJ01011676">
    <property type="protein sequence ID" value="TPP58707.1"/>
    <property type="molecule type" value="Genomic_DNA"/>
</dbReference>
<comment type="caution">
    <text evidence="1">The sequence shown here is derived from an EMBL/GenBank/DDBJ whole genome shotgun (WGS) entry which is preliminary data.</text>
</comment>
<sequence length="394" mass="45760">MKKKQAFSFIRRSPTVMHLMDVIKQWKTLHSVTGGLRTVGQSHFQAPIKIPADALAILLNEMRQAKGNVVSDTTKEDKNASMMVCKEHLLKTFDDKVYLQTFTDTESMRMKFLTAGTKSILKKQPLTRIWLELVLNFYHKTSNALRAITTEEVKNLEKQYLANVRMDQWHRLQIVMAQELTNRENARHAHLKERFWTTSHVIEDIWRLYTRSQFREAAHEAVVALLATEQWPGSNRKTFKWHFQSDLCHLIGMSLDGMKQYRAALVFFQMDARLAEYADIMLAKKRALDNIGPLLACRSADDSRNLQNSLISMENAYNNAIRINQGNVINSVLEIIRKVYSMLGDDQGEENILQMCWSPSLLEMLEQESNNRSQFNMKIFRELLLQSSKIQNFL</sequence>
<gene>
    <name evidence="1" type="ORF">FGIG_02671</name>
</gene>
<dbReference type="OrthoDB" id="10268002at2759"/>
<dbReference type="Proteomes" id="UP000316759">
    <property type="component" value="Unassembled WGS sequence"/>
</dbReference>
<dbReference type="STRING" id="46835.A0A504YL35"/>
<reference evidence="1 2" key="1">
    <citation type="submission" date="2019-04" db="EMBL/GenBank/DDBJ databases">
        <title>Annotation for the trematode Fasciola gigantica.</title>
        <authorList>
            <person name="Choi Y.-J."/>
        </authorList>
    </citation>
    <scope>NUCLEOTIDE SEQUENCE [LARGE SCALE GENOMIC DNA]</scope>
    <source>
        <strain evidence="1">Uganda_cow_1</strain>
    </source>
</reference>
<evidence type="ECO:0000313" key="2">
    <source>
        <dbReference type="Proteomes" id="UP000316759"/>
    </source>
</evidence>
<name>A0A504YL35_FASGI</name>
<keyword evidence="2" id="KW-1185">Reference proteome</keyword>
<dbReference type="AlphaFoldDB" id="A0A504YL35"/>
<evidence type="ECO:0000313" key="1">
    <source>
        <dbReference type="EMBL" id="TPP58707.1"/>
    </source>
</evidence>
<proteinExistence type="predicted"/>